<evidence type="ECO:0000256" key="4">
    <source>
        <dbReference type="ARBA" id="ARBA00022461"/>
    </source>
</evidence>
<proteinExistence type="inferred from homology"/>
<dbReference type="Gene3D" id="1.10.287.770">
    <property type="entry name" value="YojJ-like"/>
    <property type="match status" value="1"/>
</dbReference>
<keyword evidence="15" id="KW-1185">Reference proteome</keyword>
<dbReference type="EMBL" id="JAFNEN010000386">
    <property type="protein sequence ID" value="KAG8184132.1"/>
    <property type="molecule type" value="Genomic_DNA"/>
</dbReference>
<reference evidence="14 15" key="1">
    <citation type="journal article" date="2022" name="Nat. Ecol. Evol.">
        <title>A masculinizing supergene underlies an exaggerated male reproductive morph in a spider.</title>
        <authorList>
            <person name="Hendrickx F."/>
            <person name="De Corte Z."/>
            <person name="Sonet G."/>
            <person name="Van Belleghem S.M."/>
            <person name="Kostlbacher S."/>
            <person name="Vangestel C."/>
        </authorList>
    </citation>
    <scope>NUCLEOTIDE SEQUENCE [LARGE SCALE GENOMIC DNA]</scope>
    <source>
        <strain evidence="14">W744_W776</strain>
    </source>
</reference>
<dbReference type="InterPro" id="IPR001873">
    <property type="entry name" value="ENaC"/>
</dbReference>
<comment type="caution">
    <text evidence="14">The sequence shown here is derived from an EMBL/GenBank/DDBJ whole genome shotgun (WGS) entry which is preliminary data.</text>
</comment>
<feature type="transmembrane region" description="Helical" evidence="13">
    <location>
        <begin position="81"/>
        <end position="99"/>
    </location>
</feature>
<keyword evidence="4 12" id="KW-0894">Sodium channel</keyword>
<evidence type="ECO:0000256" key="3">
    <source>
        <dbReference type="ARBA" id="ARBA00022448"/>
    </source>
</evidence>
<organism evidence="14 15">
    <name type="scientific">Oedothorax gibbosus</name>
    <dbReference type="NCBI Taxonomy" id="931172"/>
    <lineage>
        <taxon>Eukaryota</taxon>
        <taxon>Metazoa</taxon>
        <taxon>Ecdysozoa</taxon>
        <taxon>Arthropoda</taxon>
        <taxon>Chelicerata</taxon>
        <taxon>Arachnida</taxon>
        <taxon>Araneae</taxon>
        <taxon>Araneomorphae</taxon>
        <taxon>Entelegynae</taxon>
        <taxon>Araneoidea</taxon>
        <taxon>Linyphiidae</taxon>
        <taxon>Erigoninae</taxon>
        <taxon>Oedothorax</taxon>
    </lineage>
</organism>
<evidence type="ECO:0000313" key="15">
    <source>
        <dbReference type="Proteomes" id="UP000827092"/>
    </source>
</evidence>
<dbReference type="GO" id="GO:0015280">
    <property type="term" value="F:ligand-gated sodium channel activity"/>
    <property type="evidence" value="ECO:0007669"/>
    <property type="project" value="TreeGrafter"/>
</dbReference>
<comment type="similarity">
    <text evidence="2 12">Belongs to the amiloride-sensitive sodium channel (TC 1.A.6) family.</text>
</comment>
<keyword evidence="7" id="KW-0915">Sodium</keyword>
<dbReference type="PRINTS" id="PR01078">
    <property type="entry name" value="AMINACHANNEL"/>
</dbReference>
<keyword evidence="9 13" id="KW-0472">Membrane</keyword>
<dbReference type="PANTHER" id="PTHR11690">
    <property type="entry name" value="AMILORIDE-SENSITIVE SODIUM CHANNEL-RELATED"/>
    <property type="match status" value="1"/>
</dbReference>
<gene>
    <name evidence="14" type="ORF">JTE90_008913</name>
</gene>
<evidence type="ECO:0000256" key="2">
    <source>
        <dbReference type="ARBA" id="ARBA00007193"/>
    </source>
</evidence>
<evidence type="ECO:0000313" key="14">
    <source>
        <dbReference type="EMBL" id="KAG8184132.1"/>
    </source>
</evidence>
<dbReference type="Pfam" id="PF00858">
    <property type="entry name" value="ASC"/>
    <property type="match status" value="1"/>
</dbReference>
<dbReference type="Gene3D" id="2.60.470.10">
    <property type="entry name" value="Acid-sensing ion channels like domains"/>
    <property type="match status" value="1"/>
</dbReference>
<evidence type="ECO:0000256" key="9">
    <source>
        <dbReference type="ARBA" id="ARBA00023136"/>
    </source>
</evidence>
<keyword evidence="6 13" id="KW-1133">Transmembrane helix</keyword>
<evidence type="ECO:0000256" key="10">
    <source>
        <dbReference type="ARBA" id="ARBA00023201"/>
    </source>
</evidence>
<dbReference type="Proteomes" id="UP000827092">
    <property type="component" value="Unassembled WGS sequence"/>
</dbReference>
<evidence type="ECO:0000256" key="5">
    <source>
        <dbReference type="ARBA" id="ARBA00022692"/>
    </source>
</evidence>
<evidence type="ECO:0000256" key="13">
    <source>
        <dbReference type="SAM" id="Phobius"/>
    </source>
</evidence>
<keyword evidence="11 12" id="KW-0407">Ion channel</keyword>
<protein>
    <submittedName>
        <fullName evidence="14">Uncharacterized protein</fullName>
    </submittedName>
</protein>
<comment type="subcellular location">
    <subcellularLocation>
        <location evidence="1">Membrane</location>
        <topology evidence="1">Multi-pass membrane protein</topology>
    </subcellularLocation>
</comment>
<dbReference type="PANTHER" id="PTHR11690:SF248">
    <property type="entry name" value="PICKPOCKET 17, ISOFORM A"/>
    <property type="match status" value="1"/>
</dbReference>
<sequence>MKRTLIEFSPLTDIESMTFIDRICSPIADVISCILGLRMRSPKYANQKRLARALLKEFLGQRVSAAGVSYVVNSRTRTRRWLWGIAVLLSSVFMGYMTVKVVLEYSGYPKSLVREENIAAKLPFPAVTVCSINPLLNNNIDKTSVAKYLKLKEVLEKATHIPTNRTYRDKCYQDPLCQWSWFNDHCSCLKNPCPTEFCLFANSTHCSCSFIFCRDNSSFETCRPYQGNSRSSPTCLCEDRDAYRSWTADIPPAEGIDLKDAFHDPEVEEIVRLIVNGTETYDLRDIEDAILPTTDDLYEYGMNFDNMIRSCSFEGSRCYRENFTVLYHPKFGKCYMFNFLGSTALPTQEPLPIYNYGSSSGLQLILYINLVPSVSLLNDEIGVRMVIHDPRDVPFVAEYGVNIKPQDMTAIEVTLSTVERLGPPWGDCEPEGTPIMFDSTGSQYSILGCQKACRHYHLIKQCGCKSREFLRGLTSLQVGDASHKFCNIANETEMECMENLRIAIEKQKIVCTCKPACKETNYGFSVSSSQLNRNFYKTVKAIRTLRSHEKGHHNITNTTEGSTMVGLKVYYNTFQVGHDREVATYSWETLVANVGGNLGFFMGLTLVTFVELFEFLWDLLLNACRRNRELQNSNRVFTKKNLKFDVQ</sequence>
<name>A0AAV6UIC4_9ARAC</name>
<evidence type="ECO:0000256" key="12">
    <source>
        <dbReference type="RuleBase" id="RU000679"/>
    </source>
</evidence>
<accession>A0AAV6UIC4</accession>
<evidence type="ECO:0000256" key="8">
    <source>
        <dbReference type="ARBA" id="ARBA00023065"/>
    </source>
</evidence>
<keyword evidence="5 12" id="KW-0812">Transmembrane</keyword>
<keyword evidence="3 12" id="KW-0813">Transport</keyword>
<evidence type="ECO:0000256" key="1">
    <source>
        <dbReference type="ARBA" id="ARBA00004141"/>
    </source>
</evidence>
<dbReference type="AlphaFoldDB" id="A0AAV6UIC4"/>
<evidence type="ECO:0000256" key="7">
    <source>
        <dbReference type="ARBA" id="ARBA00023053"/>
    </source>
</evidence>
<keyword evidence="8 12" id="KW-0406">Ion transport</keyword>
<dbReference type="GO" id="GO:0005886">
    <property type="term" value="C:plasma membrane"/>
    <property type="evidence" value="ECO:0007669"/>
    <property type="project" value="TreeGrafter"/>
</dbReference>
<evidence type="ECO:0000256" key="6">
    <source>
        <dbReference type="ARBA" id="ARBA00022989"/>
    </source>
</evidence>
<keyword evidence="10 12" id="KW-0739">Sodium transport</keyword>
<evidence type="ECO:0000256" key="11">
    <source>
        <dbReference type="ARBA" id="ARBA00023303"/>
    </source>
</evidence>